<dbReference type="OrthoDB" id="5185161at2"/>
<gene>
    <name evidence="2" type="ORF">ADL15_28800</name>
</gene>
<feature type="region of interest" description="Disordered" evidence="1">
    <location>
        <begin position="325"/>
        <end position="412"/>
    </location>
</feature>
<protein>
    <recommendedName>
        <fullName evidence="4">PPE family domain-containing protein</fullName>
    </recommendedName>
</protein>
<name>A0A101JMN7_9ACTN</name>
<dbReference type="AlphaFoldDB" id="A0A101JMN7"/>
<organism evidence="2 3">
    <name type="scientific">Actinoplanes awajinensis subsp. mycoplanecinus</name>
    <dbReference type="NCBI Taxonomy" id="135947"/>
    <lineage>
        <taxon>Bacteria</taxon>
        <taxon>Bacillati</taxon>
        <taxon>Actinomycetota</taxon>
        <taxon>Actinomycetes</taxon>
        <taxon>Micromonosporales</taxon>
        <taxon>Micromonosporaceae</taxon>
        <taxon>Actinoplanes</taxon>
    </lineage>
</organism>
<dbReference type="Gene3D" id="1.20.1260.20">
    <property type="entry name" value="PPE superfamily"/>
    <property type="match status" value="1"/>
</dbReference>
<dbReference type="Proteomes" id="UP000053244">
    <property type="component" value="Unassembled WGS sequence"/>
</dbReference>
<evidence type="ECO:0008006" key="4">
    <source>
        <dbReference type="Google" id="ProtNLM"/>
    </source>
</evidence>
<accession>A0A101JMN7</accession>
<dbReference type="InterPro" id="IPR036689">
    <property type="entry name" value="ESAT-6-like_sf"/>
</dbReference>
<keyword evidence="3" id="KW-1185">Reference proteome</keyword>
<feature type="compositionally biased region" description="Gly residues" evidence="1">
    <location>
        <begin position="262"/>
        <end position="274"/>
    </location>
</feature>
<proteinExistence type="predicted"/>
<evidence type="ECO:0000256" key="1">
    <source>
        <dbReference type="SAM" id="MobiDB-lite"/>
    </source>
</evidence>
<dbReference type="InterPro" id="IPR038332">
    <property type="entry name" value="PPE_sf"/>
</dbReference>
<feature type="region of interest" description="Disordered" evidence="1">
    <location>
        <begin position="174"/>
        <end position="196"/>
    </location>
</feature>
<dbReference type="EMBL" id="LLZH01000281">
    <property type="protein sequence ID" value="KUL29166.1"/>
    <property type="molecule type" value="Genomic_DNA"/>
</dbReference>
<feature type="compositionally biased region" description="Gly residues" evidence="1">
    <location>
        <begin position="384"/>
        <end position="398"/>
    </location>
</feature>
<sequence length="432" mass="41804">MADEFYAKYEGVSHEKLYNDLKAGDPGQIDGLAAKWSAMTSTLADLARALDTDLGKLSGSWDSTGGAEFKQRLSLVSGHAQTLSEEYQRFGTGLTEQAAVLRSAQAKAEDPAETDDNDKAISGAFKGGLVGGAPGALIGSIYGRQQDKAEQDKAHNRMIELVAGLAASYQTAEGSTWAPPLKPVDPGLPRSINDDGYKATSVGTSAAVSSAGSTGLGGLKSERTIATPTHASTGPDIGTGGGGDHATTSPTLGVGDEPPGTGLAGAGGGGGTTGPGTSPGLITAGGGSSLTGGSGNGWLAAGGGLALAAGLVGGAALLTNGSSGAGVQGANPPGGRSMSAGGSGGGRGGETARASSSGGHGAGNGPGAGRGTAGDLGVRDGLHGKGGQVPGNAAGRGAGRGDEDEADERTTWLTEDEMVWGGSNAAPPVLGG</sequence>
<comment type="caution">
    <text evidence="2">The sequence shown here is derived from an EMBL/GenBank/DDBJ whole genome shotgun (WGS) entry which is preliminary data.</text>
</comment>
<evidence type="ECO:0000313" key="3">
    <source>
        <dbReference type="Proteomes" id="UP000053244"/>
    </source>
</evidence>
<dbReference type="SUPFAM" id="SSF140453">
    <property type="entry name" value="EsxAB dimer-like"/>
    <property type="match status" value="1"/>
</dbReference>
<feature type="region of interest" description="Disordered" evidence="1">
    <location>
        <begin position="226"/>
        <end position="287"/>
    </location>
</feature>
<dbReference type="RefSeq" id="WP_067697741.1">
    <property type="nucleotide sequence ID" value="NZ_LLZH01000281.1"/>
</dbReference>
<feature type="compositionally biased region" description="Gly residues" evidence="1">
    <location>
        <begin position="358"/>
        <end position="374"/>
    </location>
</feature>
<evidence type="ECO:0000313" key="2">
    <source>
        <dbReference type="EMBL" id="KUL29166.1"/>
    </source>
</evidence>
<reference evidence="2 3" key="1">
    <citation type="submission" date="2015-10" db="EMBL/GenBank/DDBJ databases">
        <authorList>
            <person name="Gilbert D.G."/>
        </authorList>
    </citation>
    <scope>NUCLEOTIDE SEQUENCE [LARGE SCALE GENOMIC DNA]</scope>
    <source>
        <strain evidence="2 3">NRRL B-16712</strain>
    </source>
</reference>